<name>A0A8K0PHX8_9PEZI</name>
<proteinExistence type="predicted"/>
<feature type="region of interest" description="Disordered" evidence="1">
    <location>
        <begin position="418"/>
        <end position="458"/>
    </location>
</feature>
<dbReference type="Pfam" id="PF24864">
    <property type="entry name" value="DUF7730"/>
    <property type="match status" value="2"/>
</dbReference>
<comment type="caution">
    <text evidence="3">The sequence shown here is derived from an EMBL/GenBank/DDBJ whole genome shotgun (WGS) entry which is preliminary data.</text>
</comment>
<dbReference type="InterPro" id="IPR056632">
    <property type="entry name" value="DUF7730"/>
</dbReference>
<dbReference type="Proteomes" id="UP000809789">
    <property type="component" value="Unassembled WGS sequence"/>
</dbReference>
<sequence>MVTVESPDEKQTTTLLDPTGRLSTIADAPVSSTAFESQHQQRPGRDVAGDYEGIAPHTSPNLLTLPTEIRQSIWKHVYARSEVWLNLRGSGILVYPTTSHECTTPHKSCAEKPSLKEYARSQGRLRGEARRESRMRPAISLALVHPSIYQEVLHFLYASTTFVYDSIMPLECGFRYFHPDAMARVASLKIDAGAKRYDVGICAWKRGFKETIAGLDGLKKLEYITVARTPEGPATSGDRLRDMTEDFLERFDNALQPPATGGESASTRNIDCTIIIEYDDISDSDREFDFSWVPELGRLYPFTIITKKRYLPYKRGVYWYLEALPTAPLQSPTTSIFSSTTSKSLLNSRRSCRCRHHPVTMWPSFSNPMHKMKPPKNKCTLKNDGFVDPAIQQRTTIPHRAEPNKGELTIHRSARISGRRETQSGMHQQGERFSSQQKSLETARNGIDKMRLSESSTKKSSRLLLLPAEIRHQIWKHVYAGTVIMITETGHGVHDPPESAKKKYECPWETSTTNGELPARGILGGQTSKLGVRDYFRLREEVETEAVRAARDRPVHSLALVCRSISKEALSALYSNATFHARNYTRLEKWMKRLHPKSISLVKSLELIGYKDDGHTRHSGEVERAIMTLKQAVATMSGLEKLQCVFSAVHSIPGYLEYACPRYARITLDGMQNVLPAPVAKDDSTASSQPIKCTVIIEWPGQFQLRADGPSWMQELAEEYKFEVIFKRVAQPWCSGFR</sequence>
<dbReference type="AlphaFoldDB" id="A0A8K0PHX8"/>
<protein>
    <recommendedName>
        <fullName evidence="2">DUF7730 domain-containing protein</fullName>
    </recommendedName>
</protein>
<dbReference type="PANTHER" id="PTHR38790">
    <property type="entry name" value="2EXR DOMAIN-CONTAINING PROTEIN-RELATED"/>
    <property type="match status" value="1"/>
</dbReference>
<evidence type="ECO:0000313" key="4">
    <source>
        <dbReference type="Proteomes" id="UP000809789"/>
    </source>
</evidence>
<keyword evidence="4" id="KW-1185">Reference proteome</keyword>
<feature type="region of interest" description="Disordered" evidence="1">
    <location>
        <begin position="1"/>
        <end position="58"/>
    </location>
</feature>
<feature type="compositionally biased region" description="Polar residues" evidence="1">
    <location>
        <begin position="423"/>
        <end position="442"/>
    </location>
</feature>
<dbReference type="OrthoDB" id="10448644at2759"/>
<feature type="domain" description="DUF7730" evidence="2">
    <location>
        <begin position="62"/>
        <end position="191"/>
    </location>
</feature>
<feature type="compositionally biased region" description="Polar residues" evidence="1">
    <location>
        <begin position="30"/>
        <end position="41"/>
    </location>
</feature>
<evidence type="ECO:0000259" key="2">
    <source>
        <dbReference type="Pfam" id="PF24864"/>
    </source>
</evidence>
<dbReference type="EMBL" id="JAESVG020000002">
    <property type="protein sequence ID" value="KAG8630526.1"/>
    <property type="molecule type" value="Genomic_DNA"/>
</dbReference>
<evidence type="ECO:0000256" key="1">
    <source>
        <dbReference type="SAM" id="MobiDB-lite"/>
    </source>
</evidence>
<accession>A0A8K0PHX8</accession>
<organism evidence="3 4">
    <name type="scientific">Elsinoe batatas</name>
    <dbReference type="NCBI Taxonomy" id="2601811"/>
    <lineage>
        <taxon>Eukaryota</taxon>
        <taxon>Fungi</taxon>
        <taxon>Dikarya</taxon>
        <taxon>Ascomycota</taxon>
        <taxon>Pezizomycotina</taxon>
        <taxon>Dothideomycetes</taxon>
        <taxon>Dothideomycetidae</taxon>
        <taxon>Myriangiales</taxon>
        <taxon>Elsinoaceae</taxon>
        <taxon>Elsinoe</taxon>
    </lineage>
</organism>
<feature type="domain" description="DUF7730" evidence="2">
    <location>
        <begin position="458"/>
        <end position="608"/>
    </location>
</feature>
<evidence type="ECO:0000313" key="3">
    <source>
        <dbReference type="EMBL" id="KAG8630526.1"/>
    </source>
</evidence>
<reference evidence="3" key="1">
    <citation type="submission" date="2021-07" db="EMBL/GenBank/DDBJ databases">
        <title>Elsinoe batatas strain:CRI-CJ2 Genome sequencing and assembly.</title>
        <authorList>
            <person name="Huang L."/>
        </authorList>
    </citation>
    <scope>NUCLEOTIDE SEQUENCE</scope>
    <source>
        <strain evidence="3">CRI-CJ2</strain>
    </source>
</reference>
<gene>
    <name evidence="3" type="ORF">KVT40_002145</name>
</gene>